<dbReference type="Pfam" id="PF00486">
    <property type="entry name" value="Trans_reg_C"/>
    <property type="match status" value="1"/>
</dbReference>
<dbReference type="SUPFAM" id="SSF48452">
    <property type="entry name" value="TPR-like"/>
    <property type="match status" value="1"/>
</dbReference>
<sequence length="597" mass="64190">MESADGPLDVGPRQRRAVLAALAMDAGAPVPIDTLTERVWGPAAPEAPRSALYAHVARLRRALAQVDNGSGNPVTLSRHGDGYVLNVDRQQVDLHRLHSLIEPGRAATPPGDPGRITALREAMELWRGDPLSTLSSDWAVRVRRSVASQLIGVAGAWAAEELRLGNPEAVVDRLARILGSYPLAEPLVVLQMRALCAMGRTPEALQYYVETRAQIVEQFGAEPGPELRNLHVAILRGELDEPYAGGTGQTSAPVRHVPRQLPADIARFSGRRDDLAPILDWLSPAGTAGSAPVVSIYGAAGVGKSTLAIHAAHKLTSRYPDGQLYIDLRGTSADAEPLTPVDALARLLRTLGVSMSYVGEQVDEAAAQFRSVVAGRRLLLVLDNAVDAAQVRPLLPSGAGCATLVTSRQPLAGLSDVCQLRVGRLTLPDAIALLSHWVGGQRVAAEPEAAVAIAEWCECLPLALRIVGARLVARPGWPLAELRDRLADERRRLDNLEFDGVGLRASMAGSYDRLSGSADRSERAIAEAFKLLGTSTMTELSRSTAARLLARSEAHTERILERLVDVQLLETSTPGSYRMGELLRLYARERFAGLHEK</sequence>
<accession>A0A2W2CJ97</accession>
<reference evidence="7 8" key="1">
    <citation type="submission" date="2018-01" db="EMBL/GenBank/DDBJ databases">
        <title>Draft genome sequence of Jishengella endophytica.</title>
        <authorList>
            <person name="Sahin N."/>
            <person name="Ay H."/>
            <person name="Saygin H."/>
        </authorList>
    </citation>
    <scope>NUCLEOTIDE SEQUENCE [LARGE SCALE GENOMIC DNA]</scope>
    <source>
        <strain evidence="7 8">DSM 45430</strain>
    </source>
</reference>
<dbReference type="PANTHER" id="PTHR35807">
    <property type="entry name" value="TRANSCRIPTIONAL REGULATOR REDD-RELATED"/>
    <property type="match status" value="1"/>
</dbReference>
<dbReference type="SMART" id="SM01043">
    <property type="entry name" value="BTAD"/>
    <property type="match status" value="1"/>
</dbReference>
<evidence type="ECO:0000256" key="3">
    <source>
        <dbReference type="ARBA" id="ARBA00023125"/>
    </source>
</evidence>
<dbReference type="GO" id="GO:0043531">
    <property type="term" value="F:ADP binding"/>
    <property type="evidence" value="ECO:0007669"/>
    <property type="project" value="InterPro"/>
</dbReference>
<protein>
    <recommendedName>
        <fullName evidence="6">OmpR/PhoB-type domain-containing protein</fullName>
    </recommendedName>
</protein>
<dbReference type="SMART" id="SM00862">
    <property type="entry name" value="Trans_reg_C"/>
    <property type="match status" value="1"/>
</dbReference>
<dbReference type="PRINTS" id="PR00364">
    <property type="entry name" value="DISEASERSIST"/>
</dbReference>
<dbReference type="GO" id="GO:0000160">
    <property type="term" value="P:phosphorelay signal transduction system"/>
    <property type="evidence" value="ECO:0007669"/>
    <property type="project" value="InterPro"/>
</dbReference>
<dbReference type="PROSITE" id="PS51755">
    <property type="entry name" value="OMPR_PHOB"/>
    <property type="match status" value="1"/>
</dbReference>
<evidence type="ECO:0000259" key="6">
    <source>
        <dbReference type="PROSITE" id="PS51755"/>
    </source>
</evidence>
<dbReference type="InterPro" id="IPR027417">
    <property type="entry name" value="P-loop_NTPase"/>
</dbReference>
<gene>
    <name evidence="7" type="ORF">C1I93_05790</name>
</gene>
<keyword evidence="2" id="KW-0805">Transcription regulation</keyword>
<dbReference type="Pfam" id="PF00931">
    <property type="entry name" value="NB-ARC"/>
    <property type="match status" value="1"/>
</dbReference>
<feature type="DNA-binding region" description="OmpR/PhoB-type" evidence="5">
    <location>
        <begin position="1"/>
        <end position="87"/>
    </location>
</feature>
<dbReference type="SUPFAM" id="SSF52540">
    <property type="entry name" value="P-loop containing nucleoside triphosphate hydrolases"/>
    <property type="match status" value="1"/>
</dbReference>
<dbReference type="InterPro" id="IPR051677">
    <property type="entry name" value="AfsR-DnrI-RedD_regulator"/>
</dbReference>
<comment type="caution">
    <text evidence="7">The sequence shown here is derived from an EMBL/GenBank/DDBJ whole genome shotgun (WGS) entry which is preliminary data.</text>
</comment>
<dbReference type="InterPro" id="IPR002182">
    <property type="entry name" value="NB-ARC"/>
</dbReference>
<evidence type="ECO:0000256" key="2">
    <source>
        <dbReference type="ARBA" id="ARBA00023015"/>
    </source>
</evidence>
<feature type="domain" description="OmpR/PhoB-type" evidence="6">
    <location>
        <begin position="1"/>
        <end position="87"/>
    </location>
</feature>
<evidence type="ECO:0000256" key="5">
    <source>
        <dbReference type="PROSITE-ProRule" id="PRU01091"/>
    </source>
</evidence>
<organism evidence="7 8">
    <name type="scientific">Micromonospora endophytica</name>
    <dbReference type="NCBI Taxonomy" id="515350"/>
    <lineage>
        <taxon>Bacteria</taxon>
        <taxon>Bacillati</taxon>
        <taxon>Actinomycetota</taxon>
        <taxon>Actinomycetes</taxon>
        <taxon>Micromonosporales</taxon>
        <taxon>Micromonosporaceae</taxon>
        <taxon>Micromonospora</taxon>
    </lineage>
</organism>
<dbReference type="SUPFAM" id="SSF46894">
    <property type="entry name" value="C-terminal effector domain of the bipartite response regulators"/>
    <property type="match status" value="1"/>
</dbReference>
<keyword evidence="3 5" id="KW-0238">DNA-binding</keyword>
<evidence type="ECO:0000313" key="8">
    <source>
        <dbReference type="Proteomes" id="UP000248627"/>
    </source>
</evidence>
<dbReference type="AlphaFoldDB" id="A0A2W2CJ97"/>
<dbReference type="InterPro" id="IPR036388">
    <property type="entry name" value="WH-like_DNA-bd_sf"/>
</dbReference>
<keyword evidence="4" id="KW-0804">Transcription</keyword>
<dbReference type="Pfam" id="PF03704">
    <property type="entry name" value="BTAD"/>
    <property type="match status" value="1"/>
</dbReference>
<evidence type="ECO:0000256" key="1">
    <source>
        <dbReference type="ARBA" id="ARBA00005820"/>
    </source>
</evidence>
<evidence type="ECO:0000313" key="7">
    <source>
        <dbReference type="EMBL" id="PZF99475.1"/>
    </source>
</evidence>
<dbReference type="Gene3D" id="1.25.40.10">
    <property type="entry name" value="Tetratricopeptide repeat domain"/>
    <property type="match status" value="1"/>
</dbReference>
<keyword evidence="8" id="KW-1185">Reference proteome</keyword>
<comment type="similarity">
    <text evidence="1">Belongs to the AfsR/DnrI/RedD regulatory family.</text>
</comment>
<dbReference type="Gene3D" id="3.40.50.300">
    <property type="entry name" value="P-loop containing nucleotide triphosphate hydrolases"/>
    <property type="match status" value="1"/>
</dbReference>
<dbReference type="InterPro" id="IPR001867">
    <property type="entry name" value="OmpR/PhoB-type_DNA-bd"/>
</dbReference>
<dbReference type="Gene3D" id="1.10.10.10">
    <property type="entry name" value="Winged helix-like DNA-binding domain superfamily/Winged helix DNA-binding domain"/>
    <property type="match status" value="1"/>
</dbReference>
<dbReference type="GO" id="GO:0006355">
    <property type="term" value="P:regulation of DNA-templated transcription"/>
    <property type="evidence" value="ECO:0007669"/>
    <property type="project" value="InterPro"/>
</dbReference>
<dbReference type="InterPro" id="IPR016032">
    <property type="entry name" value="Sig_transdc_resp-reg_C-effctor"/>
</dbReference>
<dbReference type="InterPro" id="IPR005158">
    <property type="entry name" value="BTAD"/>
</dbReference>
<name>A0A2W2CJ97_9ACTN</name>
<dbReference type="Proteomes" id="UP000248627">
    <property type="component" value="Unassembled WGS sequence"/>
</dbReference>
<dbReference type="CDD" id="cd15831">
    <property type="entry name" value="BTAD"/>
    <property type="match status" value="1"/>
</dbReference>
<dbReference type="GO" id="GO:0003677">
    <property type="term" value="F:DNA binding"/>
    <property type="evidence" value="ECO:0007669"/>
    <property type="project" value="UniProtKB-UniRule"/>
</dbReference>
<dbReference type="EMBL" id="POTX01000023">
    <property type="protein sequence ID" value="PZF99475.1"/>
    <property type="molecule type" value="Genomic_DNA"/>
</dbReference>
<proteinExistence type="inferred from homology"/>
<dbReference type="InterPro" id="IPR011990">
    <property type="entry name" value="TPR-like_helical_dom_sf"/>
</dbReference>
<dbReference type="PANTHER" id="PTHR35807:SF1">
    <property type="entry name" value="TRANSCRIPTIONAL REGULATOR REDD"/>
    <property type="match status" value="1"/>
</dbReference>
<evidence type="ECO:0000256" key="4">
    <source>
        <dbReference type="ARBA" id="ARBA00023163"/>
    </source>
</evidence>